<evidence type="ECO:0000259" key="1">
    <source>
        <dbReference type="Pfam" id="PF13471"/>
    </source>
</evidence>
<evidence type="ECO:0000313" key="2">
    <source>
        <dbReference type="EMBL" id="NGM85600.1"/>
    </source>
</evidence>
<dbReference type="Pfam" id="PF13471">
    <property type="entry name" value="Transglut_core3"/>
    <property type="match status" value="1"/>
</dbReference>
<dbReference type="InterPro" id="IPR032708">
    <property type="entry name" value="McjB_C"/>
</dbReference>
<evidence type="ECO:0000313" key="3">
    <source>
        <dbReference type="Proteomes" id="UP000480151"/>
    </source>
</evidence>
<accession>A0A6M1PQJ0</accession>
<dbReference type="EMBL" id="JAAKGU010000020">
    <property type="protein sequence ID" value="NGM85600.1"/>
    <property type="molecule type" value="Genomic_DNA"/>
</dbReference>
<organism evidence="2 3">
    <name type="scientific">Paenibacillus apii</name>
    <dbReference type="NCBI Taxonomy" id="1850370"/>
    <lineage>
        <taxon>Bacteria</taxon>
        <taxon>Bacillati</taxon>
        <taxon>Bacillota</taxon>
        <taxon>Bacilli</taxon>
        <taxon>Bacillales</taxon>
        <taxon>Paenibacillaceae</taxon>
        <taxon>Paenibacillus</taxon>
    </lineage>
</organism>
<dbReference type="Proteomes" id="UP000480151">
    <property type="component" value="Unassembled WGS sequence"/>
</dbReference>
<reference evidence="2 3" key="1">
    <citation type="submission" date="2020-02" db="EMBL/GenBank/DDBJ databases">
        <authorList>
            <person name="Gao J."/>
            <person name="Sun J."/>
        </authorList>
    </citation>
    <scope>NUCLEOTIDE SEQUENCE [LARGE SCALE GENOMIC DNA]</scope>
    <source>
        <strain evidence="2 3">7124</strain>
    </source>
</reference>
<feature type="domain" description="Microcin J25-processing protein McjB C-terminal" evidence="1">
    <location>
        <begin position="49"/>
        <end position="142"/>
    </location>
</feature>
<dbReference type="AlphaFoldDB" id="A0A6M1PQJ0"/>
<name>A0A6M1PQJ0_9BACL</name>
<dbReference type="NCBIfam" id="NF033537">
    <property type="entry name" value="lasso_biosyn_B2"/>
    <property type="match status" value="1"/>
</dbReference>
<dbReference type="RefSeq" id="WP_165104085.1">
    <property type="nucleotide sequence ID" value="NZ_JAAKGU010000020.1"/>
</dbReference>
<gene>
    <name evidence="2" type="ORF">G5B47_24685</name>
</gene>
<comment type="caution">
    <text evidence="2">The sequence shown here is derived from an EMBL/GenBank/DDBJ whole genome shotgun (WGS) entry which is preliminary data.</text>
</comment>
<protein>
    <submittedName>
        <fullName evidence="2">Lasso peptide biosynthesis B2 protein</fullName>
    </submittedName>
</protein>
<keyword evidence="3" id="KW-1185">Reference proteome</keyword>
<proteinExistence type="predicted"/>
<dbReference type="InterPro" id="IPR053521">
    <property type="entry name" value="McjB-like"/>
</dbReference>
<sequence>MKLARRLRLLLSLDKTALLSYLEAFLLLGWARTLLFRKFSNVAPSLGARGQETGRESDSALTPSMWRVAHSIQTVSQYTPWDSKCLVRAIAGMKMLERRGIGSTLYLGTAKDENGKLIAHAWLRSGSHYISGAEVMDRFVVVDKFAKSAGTSSITEVSHDW</sequence>